<dbReference type="InterPro" id="IPR011041">
    <property type="entry name" value="Quinoprot_gluc/sorb_DH_b-prop"/>
</dbReference>
<dbReference type="SMART" id="SM00256">
    <property type="entry name" value="FBOX"/>
    <property type="match status" value="1"/>
</dbReference>
<evidence type="ECO:0000256" key="1">
    <source>
        <dbReference type="SAM" id="MobiDB-lite"/>
    </source>
</evidence>
<dbReference type="Pfam" id="PF12937">
    <property type="entry name" value="F-box-like"/>
    <property type="match status" value="1"/>
</dbReference>
<evidence type="ECO:0000259" key="2">
    <source>
        <dbReference type="PROSITE" id="PS50181"/>
    </source>
</evidence>
<feature type="domain" description="F-box" evidence="2">
    <location>
        <begin position="22"/>
        <end position="68"/>
    </location>
</feature>
<proteinExistence type="predicted"/>
<dbReference type="SUPFAM" id="SSF81383">
    <property type="entry name" value="F-box domain"/>
    <property type="match status" value="1"/>
</dbReference>
<feature type="compositionally biased region" description="Basic and acidic residues" evidence="1">
    <location>
        <begin position="462"/>
        <end position="472"/>
    </location>
</feature>
<gene>
    <name evidence="3" type="ORF">K470DRAFT_255731</name>
</gene>
<accession>A0A6A7C773</accession>
<dbReference type="SUPFAM" id="SSF50952">
    <property type="entry name" value="Soluble quinoprotein glucose dehydrogenase"/>
    <property type="match status" value="1"/>
</dbReference>
<dbReference type="PROSITE" id="PS50181">
    <property type="entry name" value="FBOX"/>
    <property type="match status" value="1"/>
</dbReference>
<evidence type="ECO:0000313" key="4">
    <source>
        <dbReference type="Proteomes" id="UP000799421"/>
    </source>
</evidence>
<organism evidence="3 4">
    <name type="scientific">Piedraia hortae CBS 480.64</name>
    <dbReference type="NCBI Taxonomy" id="1314780"/>
    <lineage>
        <taxon>Eukaryota</taxon>
        <taxon>Fungi</taxon>
        <taxon>Dikarya</taxon>
        <taxon>Ascomycota</taxon>
        <taxon>Pezizomycotina</taxon>
        <taxon>Dothideomycetes</taxon>
        <taxon>Dothideomycetidae</taxon>
        <taxon>Capnodiales</taxon>
        <taxon>Piedraiaceae</taxon>
        <taxon>Piedraia</taxon>
    </lineage>
</organism>
<reference evidence="3" key="1">
    <citation type="journal article" date="2020" name="Stud. Mycol.">
        <title>101 Dothideomycetes genomes: a test case for predicting lifestyles and emergence of pathogens.</title>
        <authorList>
            <person name="Haridas S."/>
            <person name="Albert R."/>
            <person name="Binder M."/>
            <person name="Bloem J."/>
            <person name="Labutti K."/>
            <person name="Salamov A."/>
            <person name="Andreopoulos B."/>
            <person name="Baker S."/>
            <person name="Barry K."/>
            <person name="Bills G."/>
            <person name="Bluhm B."/>
            <person name="Cannon C."/>
            <person name="Castanera R."/>
            <person name="Culley D."/>
            <person name="Daum C."/>
            <person name="Ezra D."/>
            <person name="Gonzalez J."/>
            <person name="Henrissat B."/>
            <person name="Kuo A."/>
            <person name="Liang C."/>
            <person name="Lipzen A."/>
            <person name="Lutzoni F."/>
            <person name="Magnuson J."/>
            <person name="Mondo S."/>
            <person name="Nolan M."/>
            <person name="Ohm R."/>
            <person name="Pangilinan J."/>
            <person name="Park H.-J."/>
            <person name="Ramirez L."/>
            <person name="Alfaro M."/>
            <person name="Sun H."/>
            <person name="Tritt A."/>
            <person name="Yoshinaga Y."/>
            <person name="Zwiers L.-H."/>
            <person name="Turgeon B."/>
            <person name="Goodwin S."/>
            <person name="Spatafora J."/>
            <person name="Crous P."/>
            <person name="Grigoriev I."/>
        </authorList>
    </citation>
    <scope>NUCLEOTIDE SEQUENCE</scope>
    <source>
        <strain evidence="3">CBS 480.64</strain>
    </source>
</reference>
<keyword evidence="4" id="KW-1185">Reference proteome</keyword>
<evidence type="ECO:0000313" key="3">
    <source>
        <dbReference type="EMBL" id="KAF2862835.1"/>
    </source>
</evidence>
<sequence length="506" mass="55930">MEKRGREPSTERLSSHKRQKVSNGLPELCDELILHIFSYLTASQLAACQRLSRKFQLLAEDGQLWKALYYNRFAKPRLNLIPKEIETPRKWLDEDQPMESSKPRNWMKQYKLELNWVRGICAVREIEVASQATVPPTLIKLSDGKIYMADHNDGLSAWQIKGERRELAQTPLVSPSKSPPQTPTALAVDSEEATCKILVAFEDGSFQIYLLDQTSSSIKHGYSHPPSSDGPLVDVALAWPYAVTLSESQTLSLYQFHDHPSCGQTSSLEAPRLLHSLKGRSVQPPCSISIRLIESRIIISIIDSVATLFTGWTVAIQEIRVSPDGDLCESNIASAIGKYGRPPAPSLLPFISTRRSLAKPITVSYTHPYLLVSRPNNTLSLYVVESTGASLSIGTETCLWGHTSAVLGAQVSGNGKAVSVSQLGEELRVWELHGGDTKSSACELSVKLKPDVRSQNSVAPSRESDAPSREPKTAPNRGWIDFDDENVMLLKEQTHGGQALVVYDFT</sequence>
<feature type="region of interest" description="Disordered" evidence="1">
    <location>
        <begin position="452"/>
        <end position="479"/>
    </location>
</feature>
<dbReference type="EMBL" id="MU005964">
    <property type="protein sequence ID" value="KAF2862835.1"/>
    <property type="molecule type" value="Genomic_DNA"/>
</dbReference>
<dbReference type="Gene3D" id="1.20.1280.50">
    <property type="match status" value="1"/>
</dbReference>
<protein>
    <submittedName>
        <fullName evidence="3">F-box domain-containing protein</fullName>
    </submittedName>
</protein>
<dbReference type="AlphaFoldDB" id="A0A6A7C773"/>
<dbReference type="InterPro" id="IPR001810">
    <property type="entry name" value="F-box_dom"/>
</dbReference>
<name>A0A6A7C773_9PEZI</name>
<dbReference type="InterPro" id="IPR036047">
    <property type="entry name" value="F-box-like_dom_sf"/>
</dbReference>
<dbReference type="Pfam" id="PF25499">
    <property type="entry name" value="Beta-prop_pof12"/>
    <property type="match status" value="1"/>
</dbReference>
<dbReference type="OrthoDB" id="3219396at2759"/>
<dbReference type="Proteomes" id="UP000799421">
    <property type="component" value="Unassembled WGS sequence"/>
</dbReference>